<dbReference type="Pfam" id="PF11785">
    <property type="entry name" value="Aft1_OSA"/>
    <property type="match status" value="1"/>
</dbReference>
<dbReference type="InterPro" id="IPR020956">
    <property type="entry name" value="TF_Aft1_OSM"/>
</dbReference>
<keyword evidence="9" id="KW-1185">Reference proteome</keyword>
<keyword evidence="5" id="KW-0175">Coiled coil</keyword>
<dbReference type="AlphaFoldDB" id="A0A9W8I0D8"/>
<feature type="coiled-coil region" evidence="5">
    <location>
        <begin position="446"/>
        <end position="473"/>
    </location>
</feature>
<feature type="compositionally biased region" description="Low complexity" evidence="6">
    <location>
        <begin position="158"/>
        <end position="170"/>
    </location>
</feature>
<dbReference type="InterPro" id="IPR004827">
    <property type="entry name" value="bZIP"/>
</dbReference>
<feature type="compositionally biased region" description="Low complexity" evidence="6">
    <location>
        <begin position="345"/>
        <end position="369"/>
    </location>
</feature>
<organism evidence="8 9">
    <name type="scientific">Coemansia guatemalensis</name>
    <dbReference type="NCBI Taxonomy" id="2761395"/>
    <lineage>
        <taxon>Eukaryota</taxon>
        <taxon>Fungi</taxon>
        <taxon>Fungi incertae sedis</taxon>
        <taxon>Zoopagomycota</taxon>
        <taxon>Kickxellomycotina</taxon>
        <taxon>Kickxellomycetes</taxon>
        <taxon>Kickxellales</taxon>
        <taxon>Kickxellaceae</taxon>
        <taxon>Coemansia</taxon>
    </lineage>
</organism>
<dbReference type="Proteomes" id="UP001140094">
    <property type="component" value="Unassembled WGS sequence"/>
</dbReference>
<dbReference type="Pfam" id="PF00170">
    <property type="entry name" value="bZIP_1"/>
    <property type="match status" value="1"/>
</dbReference>
<evidence type="ECO:0000256" key="1">
    <source>
        <dbReference type="ARBA" id="ARBA00004123"/>
    </source>
</evidence>
<evidence type="ECO:0000256" key="2">
    <source>
        <dbReference type="ARBA" id="ARBA00023015"/>
    </source>
</evidence>
<keyword evidence="3" id="KW-0804">Transcription</keyword>
<feature type="domain" description="BZIP" evidence="7">
    <location>
        <begin position="428"/>
        <end position="491"/>
    </location>
</feature>
<dbReference type="GO" id="GO:0003700">
    <property type="term" value="F:DNA-binding transcription factor activity"/>
    <property type="evidence" value="ECO:0007669"/>
    <property type="project" value="InterPro"/>
</dbReference>
<keyword evidence="4" id="KW-0539">Nucleus</keyword>
<evidence type="ECO:0000313" key="8">
    <source>
        <dbReference type="EMBL" id="KAJ2803075.1"/>
    </source>
</evidence>
<dbReference type="InterPro" id="IPR051027">
    <property type="entry name" value="bZIP_transcription_factors"/>
</dbReference>
<gene>
    <name evidence="8" type="primary">SKO1</name>
    <name evidence="8" type="ORF">H4R20_003032</name>
</gene>
<dbReference type="InterPro" id="IPR046347">
    <property type="entry name" value="bZIP_sf"/>
</dbReference>
<keyword evidence="2" id="KW-0805">Transcription regulation</keyword>
<dbReference type="PANTHER" id="PTHR19304">
    <property type="entry name" value="CYCLIC-AMP RESPONSE ELEMENT BINDING PROTEIN"/>
    <property type="match status" value="1"/>
</dbReference>
<evidence type="ECO:0000259" key="7">
    <source>
        <dbReference type="PROSITE" id="PS50217"/>
    </source>
</evidence>
<feature type="region of interest" description="Disordered" evidence="6">
    <location>
        <begin position="278"/>
        <end position="301"/>
    </location>
</feature>
<feature type="compositionally biased region" description="Low complexity" evidence="6">
    <location>
        <begin position="389"/>
        <end position="414"/>
    </location>
</feature>
<dbReference type="Gene3D" id="1.20.5.170">
    <property type="match status" value="1"/>
</dbReference>
<dbReference type="CDD" id="cd14687">
    <property type="entry name" value="bZIP_ATF2"/>
    <property type="match status" value="1"/>
</dbReference>
<comment type="caution">
    <text evidence="8">The sequence shown here is derived from an EMBL/GenBank/DDBJ whole genome shotgun (WGS) entry which is preliminary data.</text>
</comment>
<proteinExistence type="predicted"/>
<feature type="compositionally biased region" description="Basic and acidic residues" evidence="6">
    <location>
        <begin position="74"/>
        <end position="90"/>
    </location>
</feature>
<dbReference type="SUPFAM" id="SSF57959">
    <property type="entry name" value="Leucine zipper domain"/>
    <property type="match status" value="1"/>
</dbReference>
<evidence type="ECO:0000256" key="3">
    <source>
        <dbReference type="ARBA" id="ARBA00023163"/>
    </source>
</evidence>
<sequence>MATHRRRMSKLSLEPNPFEQSFSLVRSKGVPVSVDVEDTLAVHGPPRDGLSSRPHRTPSPGEPIRAGSEADGDSSSRTEAGTERGGESRHTQKHQQGDGQQARPSSTPVEGRTEQNVKLPPITAIDVPMSGVTASGGWGAESLRSGPLSPAMLGGPAGPTTKPTGRPTPRLGVSDPLLHTGLTPFIAGETHPTTGAGLEGGRLAPALATPGLQAVIRAAFDGKEIAATPGGTLHLADPQHPPLRRTSEAALAGVAMSMSASHDVAAALSTMADTRLLPPAAGEGASGATQPMASLPDAGPADNLPIVTGAMSLVTRPLPAPELPATSPVAATPPSRRAKRRRDAPAPASSQSLPPQSQPAPQSLPQSAPSGPPARAKRARSAGTKPSRSRAPAKGAKAAAVQKKAARSAGSSGDSDAEEGGADDGDSDDKRRQFLERNRIAALKCRQRKKRQLQELQERHDYMMAENERLRSEFAQMRETALRVRTLLAAHSECSVARANGVLGADNLPMGTPSVSMRPLLLPAADSSEGEHARQIIAAIPPTSNGVPIHDVNMAVGTAEQQRHSFGPAPVHPAVLAPSVVSQNQNIQFGSVPIVPPAAAAAAAANPQIFHTNPQPSQS</sequence>
<feature type="compositionally biased region" description="Acidic residues" evidence="6">
    <location>
        <begin position="415"/>
        <end position="427"/>
    </location>
</feature>
<feature type="compositionally biased region" description="Low complexity" evidence="6">
    <location>
        <begin position="324"/>
        <end position="335"/>
    </location>
</feature>
<dbReference type="EMBL" id="JANBUO010000573">
    <property type="protein sequence ID" value="KAJ2803075.1"/>
    <property type="molecule type" value="Genomic_DNA"/>
</dbReference>
<feature type="region of interest" description="Disordered" evidence="6">
    <location>
        <begin position="318"/>
        <end position="431"/>
    </location>
</feature>
<evidence type="ECO:0000256" key="4">
    <source>
        <dbReference type="ARBA" id="ARBA00023242"/>
    </source>
</evidence>
<dbReference type="GO" id="GO:0005634">
    <property type="term" value="C:nucleus"/>
    <property type="evidence" value="ECO:0007669"/>
    <property type="project" value="UniProtKB-SubCell"/>
</dbReference>
<accession>A0A9W8I0D8</accession>
<name>A0A9W8I0D8_9FUNG</name>
<dbReference type="SMART" id="SM00338">
    <property type="entry name" value="BRLZ"/>
    <property type="match status" value="1"/>
</dbReference>
<comment type="subcellular location">
    <subcellularLocation>
        <location evidence="1">Nucleus</location>
    </subcellularLocation>
</comment>
<protein>
    <submittedName>
        <fullName evidence="8">Transcription factor</fullName>
    </submittedName>
</protein>
<evidence type="ECO:0000313" key="9">
    <source>
        <dbReference type="Proteomes" id="UP001140094"/>
    </source>
</evidence>
<evidence type="ECO:0000256" key="6">
    <source>
        <dbReference type="SAM" id="MobiDB-lite"/>
    </source>
</evidence>
<feature type="compositionally biased region" description="Polar residues" evidence="6">
    <location>
        <begin position="97"/>
        <end position="108"/>
    </location>
</feature>
<feature type="region of interest" description="Disordered" evidence="6">
    <location>
        <begin position="1"/>
        <end position="170"/>
    </location>
</feature>
<reference evidence="8" key="1">
    <citation type="submission" date="2022-07" db="EMBL/GenBank/DDBJ databases">
        <title>Phylogenomic reconstructions and comparative analyses of Kickxellomycotina fungi.</title>
        <authorList>
            <person name="Reynolds N.K."/>
            <person name="Stajich J.E."/>
            <person name="Barry K."/>
            <person name="Grigoriev I.V."/>
            <person name="Crous P."/>
            <person name="Smith M.E."/>
        </authorList>
    </citation>
    <scope>NUCLEOTIDE SEQUENCE</scope>
    <source>
        <strain evidence="8">NRRL 1565</strain>
    </source>
</reference>
<evidence type="ECO:0000256" key="5">
    <source>
        <dbReference type="SAM" id="Coils"/>
    </source>
</evidence>
<dbReference type="OrthoDB" id="295274at2759"/>
<dbReference type="PROSITE" id="PS50217">
    <property type="entry name" value="BZIP"/>
    <property type="match status" value="1"/>
</dbReference>